<evidence type="ECO:0000313" key="2">
    <source>
        <dbReference type="EMBL" id="KIH52058.1"/>
    </source>
</evidence>
<dbReference type="InterPro" id="IPR036734">
    <property type="entry name" value="Neur_chan_lig-bd_sf"/>
</dbReference>
<dbReference type="EMBL" id="KN744678">
    <property type="protein sequence ID" value="KIH52058.1"/>
    <property type="molecule type" value="Genomic_DNA"/>
</dbReference>
<feature type="domain" description="Neurotransmitter-gated ion-channel ligand-binding" evidence="1">
    <location>
        <begin position="49"/>
        <end position="138"/>
    </location>
</feature>
<gene>
    <name evidence="2" type="ORF">ANCDUO_17846</name>
</gene>
<dbReference type="Pfam" id="PF02931">
    <property type="entry name" value="Neur_chan_LBD"/>
    <property type="match status" value="1"/>
</dbReference>
<dbReference type="Proteomes" id="UP000054047">
    <property type="component" value="Unassembled WGS sequence"/>
</dbReference>
<dbReference type="GO" id="GO:0016020">
    <property type="term" value="C:membrane"/>
    <property type="evidence" value="ECO:0007669"/>
    <property type="project" value="InterPro"/>
</dbReference>
<dbReference type="Gene3D" id="2.70.170.10">
    <property type="entry name" value="Neurotransmitter-gated ion-channel ligand-binding domain"/>
    <property type="match status" value="1"/>
</dbReference>
<name>A0A0C2C6Z7_9BILA</name>
<evidence type="ECO:0000259" key="1">
    <source>
        <dbReference type="Pfam" id="PF02931"/>
    </source>
</evidence>
<sequence length="149" mass="17159">MYNYDKEANPLKLRMRETGPTECNKPQNHNAGKVSFERSAERLCSAVTNDDGVRVSVEFWIQAITSINEITNDFEMDIYINEMWLDPALNFANMNPCKHNLSLSHQVLDRLWTPNSCFINSKFAEIHDSPFKACRSSLASNLSLRHFED</sequence>
<accession>A0A0C2C6Z7</accession>
<dbReference type="InterPro" id="IPR006202">
    <property type="entry name" value="Neur_chan_lig-bd"/>
</dbReference>
<reference evidence="2 3" key="1">
    <citation type="submission" date="2013-12" db="EMBL/GenBank/DDBJ databases">
        <title>Draft genome of the parsitic nematode Ancylostoma duodenale.</title>
        <authorList>
            <person name="Mitreva M."/>
        </authorList>
    </citation>
    <scope>NUCLEOTIDE SEQUENCE [LARGE SCALE GENOMIC DNA]</scope>
    <source>
        <strain evidence="2 3">Zhejiang</strain>
    </source>
</reference>
<proteinExistence type="predicted"/>
<dbReference type="AlphaFoldDB" id="A0A0C2C6Z7"/>
<keyword evidence="3" id="KW-1185">Reference proteome</keyword>
<dbReference type="SUPFAM" id="SSF63712">
    <property type="entry name" value="Nicotinic receptor ligand binding domain-like"/>
    <property type="match status" value="1"/>
</dbReference>
<protein>
    <recommendedName>
        <fullName evidence="1">Neurotransmitter-gated ion-channel ligand-binding domain-containing protein</fullName>
    </recommendedName>
</protein>
<dbReference type="OrthoDB" id="407674at2759"/>
<dbReference type="GO" id="GO:0005230">
    <property type="term" value="F:extracellular ligand-gated monoatomic ion channel activity"/>
    <property type="evidence" value="ECO:0007669"/>
    <property type="project" value="InterPro"/>
</dbReference>
<evidence type="ECO:0000313" key="3">
    <source>
        <dbReference type="Proteomes" id="UP000054047"/>
    </source>
</evidence>
<organism evidence="2 3">
    <name type="scientific">Ancylostoma duodenale</name>
    <dbReference type="NCBI Taxonomy" id="51022"/>
    <lineage>
        <taxon>Eukaryota</taxon>
        <taxon>Metazoa</taxon>
        <taxon>Ecdysozoa</taxon>
        <taxon>Nematoda</taxon>
        <taxon>Chromadorea</taxon>
        <taxon>Rhabditida</taxon>
        <taxon>Rhabditina</taxon>
        <taxon>Rhabditomorpha</taxon>
        <taxon>Strongyloidea</taxon>
        <taxon>Ancylostomatidae</taxon>
        <taxon>Ancylostomatinae</taxon>
        <taxon>Ancylostoma</taxon>
    </lineage>
</organism>